<dbReference type="OrthoDB" id="411871at2759"/>
<evidence type="ECO:0000313" key="3">
    <source>
        <dbReference type="Proteomes" id="UP000237438"/>
    </source>
</evidence>
<dbReference type="PANTHER" id="PTHR33481:SF1">
    <property type="entry name" value="ENDONUCLEASE_EXONUCLEASE_PHOSPHATASE DOMAIN-CONTAINING PROTEIN-RELATED"/>
    <property type="match status" value="1"/>
</dbReference>
<feature type="domain" description="Reverse transcriptase" evidence="1">
    <location>
        <begin position="164"/>
        <end position="342"/>
    </location>
</feature>
<proteinExistence type="predicted"/>
<gene>
    <name evidence="2" type="ORF">EPUL_003304</name>
</gene>
<name>A0A2S4PLY4_9PEZI</name>
<protein>
    <recommendedName>
        <fullName evidence="1">Reverse transcriptase domain-containing protein</fullName>
    </recommendedName>
</protein>
<evidence type="ECO:0000259" key="1">
    <source>
        <dbReference type="PROSITE" id="PS50878"/>
    </source>
</evidence>
<comment type="caution">
    <text evidence="2">The sequence shown here is derived from an EMBL/GenBank/DDBJ whole genome shotgun (WGS) entry which is preliminary data.</text>
</comment>
<sequence length="342" mass="38900">MASIQQEHVRETLNVRLAARTDFAISRPDVLTAVVHTPQMIKIVPLVLAELMGSSDIDKELFLRLLGRPTGPDFIRSWNELEIEAREIVELIKLAMTGACPRTRIHCRGTPWWNDECRQAAHAYNLARRCGHAVWERMELRSSVRRAKKAYWDSMISDAKTLPDAYRIVRWYNNVAKYQIPILRKEDSSDILQESRAKALLLHEALKSKILARDQCSAISYRSAVNLTTALVCDVKKAWENKNVVGIVTTDVKGAFDGILRNRLCYRLRSQGWPERIVKWVSSFMSDRSAHICLDQSKTESLPILCGLPQGSPVSPILFLLYVEPLLRLSRGRFGYADDAAI</sequence>
<dbReference type="SUPFAM" id="SSF56672">
    <property type="entry name" value="DNA/RNA polymerases"/>
    <property type="match status" value="1"/>
</dbReference>
<dbReference type="PANTHER" id="PTHR33481">
    <property type="entry name" value="REVERSE TRANSCRIPTASE"/>
    <property type="match status" value="1"/>
</dbReference>
<dbReference type="EMBL" id="PEDP01001971">
    <property type="protein sequence ID" value="POS83027.1"/>
    <property type="molecule type" value="Genomic_DNA"/>
</dbReference>
<dbReference type="Proteomes" id="UP000237438">
    <property type="component" value="Unassembled WGS sequence"/>
</dbReference>
<dbReference type="Pfam" id="PF00078">
    <property type="entry name" value="RVT_1"/>
    <property type="match status" value="1"/>
</dbReference>
<reference evidence="2 3" key="1">
    <citation type="submission" date="2017-10" db="EMBL/GenBank/DDBJ databases">
        <title>Development of genomic resources for the powdery mildew, Erysiphe pulchra.</title>
        <authorList>
            <person name="Wadl P.A."/>
            <person name="Mack B.M."/>
            <person name="Moore G."/>
            <person name="Beltz S.B."/>
        </authorList>
    </citation>
    <scope>NUCLEOTIDE SEQUENCE [LARGE SCALE GENOMIC DNA]</scope>
    <source>
        <strain evidence="2">Cflorida</strain>
    </source>
</reference>
<dbReference type="InterPro" id="IPR000477">
    <property type="entry name" value="RT_dom"/>
</dbReference>
<accession>A0A2S4PLY4</accession>
<organism evidence="2 3">
    <name type="scientific">Erysiphe pulchra</name>
    <dbReference type="NCBI Taxonomy" id="225359"/>
    <lineage>
        <taxon>Eukaryota</taxon>
        <taxon>Fungi</taxon>
        <taxon>Dikarya</taxon>
        <taxon>Ascomycota</taxon>
        <taxon>Pezizomycotina</taxon>
        <taxon>Leotiomycetes</taxon>
        <taxon>Erysiphales</taxon>
        <taxon>Erysiphaceae</taxon>
        <taxon>Erysiphe</taxon>
    </lineage>
</organism>
<dbReference type="STRING" id="225359.A0A2S4PLY4"/>
<dbReference type="PROSITE" id="PS50878">
    <property type="entry name" value="RT_POL"/>
    <property type="match status" value="1"/>
</dbReference>
<evidence type="ECO:0000313" key="2">
    <source>
        <dbReference type="EMBL" id="POS83027.1"/>
    </source>
</evidence>
<keyword evidence="3" id="KW-1185">Reference proteome</keyword>
<dbReference type="AlphaFoldDB" id="A0A2S4PLY4"/>
<dbReference type="InterPro" id="IPR043502">
    <property type="entry name" value="DNA/RNA_pol_sf"/>
</dbReference>